<evidence type="ECO:0000259" key="14">
    <source>
        <dbReference type="Pfam" id="PF02705"/>
    </source>
</evidence>
<accession>A0A1I2CNX0</accession>
<evidence type="ECO:0000256" key="11">
    <source>
        <dbReference type="ARBA" id="ARBA00023065"/>
    </source>
</evidence>
<protein>
    <recommendedName>
        <fullName evidence="13">Probable potassium transport system protein Kup</fullName>
    </recommendedName>
</protein>
<feature type="transmembrane region" description="Helical" evidence="13">
    <location>
        <begin position="183"/>
        <end position="203"/>
    </location>
</feature>
<feature type="transmembrane region" description="Helical" evidence="13">
    <location>
        <begin position="215"/>
        <end position="239"/>
    </location>
</feature>
<dbReference type="AlphaFoldDB" id="A0A1I2CNX0"/>
<evidence type="ECO:0000256" key="12">
    <source>
        <dbReference type="ARBA" id="ARBA00023136"/>
    </source>
</evidence>
<evidence type="ECO:0000256" key="4">
    <source>
        <dbReference type="ARBA" id="ARBA00022475"/>
    </source>
</evidence>
<keyword evidence="4 13" id="KW-1003">Cell membrane</keyword>
<feature type="transmembrane region" description="Helical" evidence="13">
    <location>
        <begin position="153"/>
        <end position="171"/>
    </location>
</feature>
<feature type="domain" description="K+ potassium transporter C-terminal" evidence="15">
    <location>
        <begin position="488"/>
        <end position="635"/>
    </location>
</feature>
<dbReference type="PANTHER" id="PTHR30540">
    <property type="entry name" value="OSMOTIC STRESS POTASSIUM TRANSPORTER"/>
    <property type="match status" value="1"/>
</dbReference>
<dbReference type="GO" id="GO:0015079">
    <property type="term" value="F:potassium ion transmembrane transporter activity"/>
    <property type="evidence" value="ECO:0007669"/>
    <property type="project" value="UniProtKB-UniRule"/>
</dbReference>
<dbReference type="GO" id="GO:0015293">
    <property type="term" value="F:symporter activity"/>
    <property type="evidence" value="ECO:0007669"/>
    <property type="project" value="UniProtKB-UniRule"/>
</dbReference>
<sequence length="636" mass="68086">MGKAAAFTSLNTMKDASQSENGRALALMIGAVGVVYGDIGTSPLYALREALRPAAQDGLAPGEVIGVVSLLVWALILVVTAKYVLFLLRADNRGEGGVLALYALVQSANRRGGLAMFLLAIAGAALFFGDAIITPAISVLSAVEGLKLVTPVFEPYVLPIATTILVALFLIQSRGTGLLARWFGPITAIWFAAMGALGLVQVIETPGILAAFNPAFAVGFLLEHGLVALFVLGAVFLAVTGAEALYADLGHFGRRPIQYAWFVLVFPGLALNYLGQGALVLSDPASLDNPFFLLAPDWALLPLVILATLATIIASQAVITGAFSMTRQAAQLGLLPRFAIRHTSDRESGQIYLPAINMVLVVGVLALVLTFQTSSSMAAAYGIAVSGTMLVTTGLAALMLRNVRQWSWVAVALVIAPIAVIECAFFSANLLKVPQGGYVPLLLGACIGIAMWTWSRGTLQLFQKSRAQAIPLDRFILQIDGGSALQAPGTAVYLTSDPAATPPALLHNLKHNHVLHDQIIVLTVETGEEPRVPASERARIEPIDDRFTRVSVRFGFMEPPNVNRALGELRKERLDFEGRKLSFFLGRRKLVASPTVGMPVWQDRLYILMSRLAADPSDYYHLPRDRVVEMGSQVAV</sequence>
<comment type="function">
    <text evidence="13">Transport of potassium into the cell. Likely operates as a K(+):H(+) symporter.</text>
</comment>
<evidence type="ECO:0000313" key="16">
    <source>
        <dbReference type="EMBL" id="SFE70047.1"/>
    </source>
</evidence>
<feature type="transmembrane region" description="Helical" evidence="13">
    <location>
        <begin position="114"/>
        <end position="133"/>
    </location>
</feature>
<keyword evidence="5" id="KW-0997">Cell inner membrane</keyword>
<keyword evidence="7 13" id="KW-0812">Transmembrane</keyword>
<keyword evidence="10 13" id="KW-1133">Transmembrane helix</keyword>
<evidence type="ECO:0000256" key="1">
    <source>
        <dbReference type="ARBA" id="ARBA00004141"/>
    </source>
</evidence>
<evidence type="ECO:0000259" key="15">
    <source>
        <dbReference type="Pfam" id="PF22776"/>
    </source>
</evidence>
<comment type="catalytic activity">
    <reaction evidence="13">
        <text>K(+)(in) + H(+)(in) = K(+)(out) + H(+)(out)</text>
        <dbReference type="Rhea" id="RHEA:28490"/>
        <dbReference type="ChEBI" id="CHEBI:15378"/>
        <dbReference type="ChEBI" id="CHEBI:29103"/>
    </reaction>
</comment>
<dbReference type="PANTHER" id="PTHR30540:SF79">
    <property type="entry name" value="LOW AFFINITY POTASSIUM TRANSPORT SYSTEM PROTEIN KUP"/>
    <property type="match status" value="1"/>
</dbReference>
<evidence type="ECO:0000313" key="17">
    <source>
        <dbReference type="Proteomes" id="UP000325289"/>
    </source>
</evidence>
<feature type="transmembrane region" description="Helical" evidence="13">
    <location>
        <begin position="378"/>
        <end position="400"/>
    </location>
</feature>
<gene>
    <name evidence="13" type="primary">kup</name>
    <name evidence="16" type="ORF">SAMN04515678_11425</name>
</gene>
<dbReference type="EMBL" id="FOMS01000014">
    <property type="protein sequence ID" value="SFE70047.1"/>
    <property type="molecule type" value="Genomic_DNA"/>
</dbReference>
<evidence type="ECO:0000256" key="3">
    <source>
        <dbReference type="ARBA" id="ARBA00022448"/>
    </source>
</evidence>
<evidence type="ECO:0000256" key="6">
    <source>
        <dbReference type="ARBA" id="ARBA00022538"/>
    </source>
</evidence>
<feature type="transmembrane region" description="Helical" evidence="13">
    <location>
        <begin position="351"/>
        <end position="372"/>
    </location>
</feature>
<feature type="transmembrane region" description="Helical" evidence="13">
    <location>
        <begin position="437"/>
        <end position="454"/>
    </location>
</feature>
<feature type="transmembrane region" description="Helical" evidence="13">
    <location>
        <begin position="259"/>
        <end position="279"/>
    </location>
</feature>
<evidence type="ECO:0000256" key="7">
    <source>
        <dbReference type="ARBA" id="ARBA00022692"/>
    </source>
</evidence>
<keyword evidence="6 13" id="KW-0633">Potassium transport</keyword>
<feature type="transmembrane region" description="Helical" evidence="13">
    <location>
        <begin position="299"/>
        <end position="323"/>
    </location>
</feature>
<dbReference type="RefSeq" id="WP_223163137.1">
    <property type="nucleotide sequence ID" value="NZ_FOMS01000014.1"/>
</dbReference>
<evidence type="ECO:0000256" key="8">
    <source>
        <dbReference type="ARBA" id="ARBA00022847"/>
    </source>
</evidence>
<comment type="similarity">
    <text evidence="2 13">Belongs to the HAK/KUP transporter (TC 2.A.72) family.</text>
</comment>
<comment type="subcellular location">
    <subcellularLocation>
        <location evidence="13">Cell membrane</location>
        <topology evidence="13">Multi-pass membrane protein</topology>
    </subcellularLocation>
    <subcellularLocation>
        <location evidence="1">Membrane</location>
        <topology evidence="1">Multi-pass membrane protein</topology>
    </subcellularLocation>
</comment>
<evidence type="ECO:0000256" key="5">
    <source>
        <dbReference type="ARBA" id="ARBA00022519"/>
    </source>
</evidence>
<keyword evidence="9 13" id="KW-0630">Potassium</keyword>
<feature type="transmembrane region" description="Helical" evidence="13">
    <location>
        <begin position="407"/>
        <end position="431"/>
    </location>
</feature>
<keyword evidence="8 13" id="KW-0769">Symport</keyword>
<reference evidence="16 17" key="1">
    <citation type="submission" date="2016-10" db="EMBL/GenBank/DDBJ databases">
        <authorList>
            <person name="Varghese N."/>
            <person name="Submissions S."/>
        </authorList>
    </citation>
    <scope>NUCLEOTIDE SEQUENCE [LARGE SCALE GENOMIC DNA]</scope>
    <source>
        <strain evidence="17">YIM D21,KCTC 23444,ACCC 10710</strain>
    </source>
</reference>
<evidence type="ECO:0000256" key="13">
    <source>
        <dbReference type="HAMAP-Rule" id="MF_01522"/>
    </source>
</evidence>
<feature type="transmembrane region" description="Helical" evidence="13">
    <location>
        <begin position="65"/>
        <end position="85"/>
    </location>
</feature>
<feature type="domain" description="K+ potassium transporter integral membrane" evidence="14">
    <location>
        <begin position="28"/>
        <end position="476"/>
    </location>
</feature>
<keyword evidence="17" id="KW-1185">Reference proteome</keyword>
<dbReference type="InterPro" id="IPR023051">
    <property type="entry name" value="Kup"/>
</dbReference>
<dbReference type="HAMAP" id="MF_01522">
    <property type="entry name" value="Kup"/>
    <property type="match status" value="1"/>
</dbReference>
<evidence type="ECO:0000256" key="10">
    <source>
        <dbReference type="ARBA" id="ARBA00022989"/>
    </source>
</evidence>
<dbReference type="Proteomes" id="UP000325289">
    <property type="component" value="Unassembled WGS sequence"/>
</dbReference>
<name>A0A1I2CNX0_9RHOB</name>
<dbReference type="Pfam" id="PF02705">
    <property type="entry name" value="K_trans"/>
    <property type="match status" value="1"/>
</dbReference>
<evidence type="ECO:0000256" key="2">
    <source>
        <dbReference type="ARBA" id="ARBA00007019"/>
    </source>
</evidence>
<dbReference type="InterPro" id="IPR003855">
    <property type="entry name" value="K+_transporter"/>
</dbReference>
<dbReference type="Pfam" id="PF22776">
    <property type="entry name" value="K_trans_C"/>
    <property type="match status" value="1"/>
</dbReference>
<dbReference type="GO" id="GO:0005886">
    <property type="term" value="C:plasma membrane"/>
    <property type="evidence" value="ECO:0007669"/>
    <property type="project" value="UniProtKB-SubCell"/>
</dbReference>
<dbReference type="InterPro" id="IPR053951">
    <property type="entry name" value="K_trans_N"/>
</dbReference>
<keyword evidence="3 13" id="KW-0813">Transport</keyword>
<keyword evidence="11 13" id="KW-0406">Ion transport</keyword>
<feature type="transmembrane region" description="Helical" evidence="13">
    <location>
        <begin position="24"/>
        <end position="45"/>
    </location>
</feature>
<evidence type="ECO:0000256" key="9">
    <source>
        <dbReference type="ARBA" id="ARBA00022958"/>
    </source>
</evidence>
<organism evidence="16 17">
    <name type="scientific">Roseivivax sediminis</name>
    <dbReference type="NCBI Taxonomy" id="936889"/>
    <lineage>
        <taxon>Bacteria</taxon>
        <taxon>Pseudomonadati</taxon>
        <taxon>Pseudomonadota</taxon>
        <taxon>Alphaproteobacteria</taxon>
        <taxon>Rhodobacterales</taxon>
        <taxon>Roseobacteraceae</taxon>
        <taxon>Roseivivax</taxon>
    </lineage>
</organism>
<dbReference type="InterPro" id="IPR053952">
    <property type="entry name" value="K_trans_C"/>
</dbReference>
<proteinExistence type="inferred from homology"/>
<keyword evidence="12 13" id="KW-0472">Membrane</keyword>